<protein>
    <recommendedName>
        <fullName evidence="2">Lipoyl-binding domain-containing protein</fullName>
    </recommendedName>
</protein>
<dbReference type="PROSITE" id="PS50968">
    <property type="entry name" value="BIOTINYL_LIPOYL"/>
    <property type="match status" value="1"/>
</dbReference>
<dbReference type="Gene3D" id="2.40.50.100">
    <property type="match status" value="1"/>
</dbReference>
<dbReference type="PANTHER" id="PTHR45266:SF3">
    <property type="entry name" value="OXALOACETATE DECARBOXYLASE ALPHA CHAIN"/>
    <property type="match status" value="1"/>
</dbReference>
<dbReference type="SUPFAM" id="SSF51230">
    <property type="entry name" value="Single hybrid motif"/>
    <property type="match status" value="1"/>
</dbReference>
<dbReference type="AlphaFoldDB" id="A0A3B0UM75"/>
<dbReference type="PANTHER" id="PTHR45266">
    <property type="entry name" value="OXALOACETATE DECARBOXYLASE ALPHA CHAIN"/>
    <property type="match status" value="1"/>
</dbReference>
<evidence type="ECO:0000256" key="1">
    <source>
        <dbReference type="ARBA" id="ARBA00023267"/>
    </source>
</evidence>
<keyword evidence="1" id="KW-0092">Biotin</keyword>
<feature type="domain" description="Lipoyl-binding" evidence="2">
    <location>
        <begin position="102"/>
        <end position="177"/>
    </location>
</feature>
<dbReference type="Pfam" id="PF00364">
    <property type="entry name" value="Biotin_lipoyl"/>
    <property type="match status" value="1"/>
</dbReference>
<sequence>MTKFILRQHDTEKSFTAKRQGSEIQVEVDGETATSASNPDCRSVQAVFQLISQTEQETVLERTLPDGTRQQWRLAGHKEGDKRMVWLNGRTHHYRRVLPRGGGSVNNNASLAATIPAVVADILVKIGDGVASGDKLILLESMKMIIPIQAPYDGVVTALNCTKGESVQAGVQLIELEET</sequence>
<accession>A0A3B0UM75</accession>
<organism evidence="3">
    <name type="scientific">hydrothermal vent metagenome</name>
    <dbReference type="NCBI Taxonomy" id="652676"/>
    <lineage>
        <taxon>unclassified sequences</taxon>
        <taxon>metagenomes</taxon>
        <taxon>ecological metagenomes</taxon>
    </lineage>
</organism>
<dbReference type="CDD" id="cd06850">
    <property type="entry name" value="biotinyl_domain"/>
    <property type="match status" value="1"/>
</dbReference>
<dbReference type="InterPro" id="IPR011053">
    <property type="entry name" value="Single_hybrid_motif"/>
</dbReference>
<proteinExistence type="predicted"/>
<evidence type="ECO:0000313" key="3">
    <source>
        <dbReference type="EMBL" id="VAW32261.1"/>
    </source>
</evidence>
<dbReference type="InterPro" id="IPR000089">
    <property type="entry name" value="Biotin_lipoyl"/>
</dbReference>
<gene>
    <name evidence="3" type="ORF">MNBD_CHLOROFLEXI01-3727</name>
</gene>
<reference evidence="3" key="1">
    <citation type="submission" date="2018-06" db="EMBL/GenBank/DDBJ databases">
        <authorList>
            <person name="Zhirakovskaya E."/>
        </authorList>
    </citation>
    <scope>NUCLEOTIDE SEQUENCE</scope>
</reference>
<evidence type="ECO:0000259" key="2">
    <source>
        <dbReference type="PROSITE" id="PS50968"/>
    </source>
</evidence>
<dbReference type="InterPro" id="IPR050709">
    <property type="entry name" value="Biotin_Carboxyl_Carrier/Decarb"/>
</dbReference>
<name>A0A3B0UM75_9ZZZZ</name>
<dbReference type="EMBL" id="UOEU01000339">
    <property type="protein sequence ID" value="VAW32261.1"/>
    <property type="molecule type" value="Genomic_DNA"/>
</dbReference>